<accession>A0AAW7DJ47</accession>
<sequence>MKNLITILLVFVSCISTGLTIRECYKSNEQTKQFNDLVSTGAKATVIKEYIRDSIPHVVYQDKIIPDNESAKRLAISKSYADSLEKALKISLNKIDQVTKVNAELKTKVQLKPNEANNLVYQDKWLTLNYNQDSNQVAVNYDVGLNIARYSDKSWFLGKKKNYIDVYSDDPRVTVKGLQTFRVEEKKESPLSFGVQLGYGIYQQNNQIKTTPYVGLGLNLKLFNF</sequence>
<dbReference type="AlphaFoldDB" id="A0AAW7DJ47"/>
<gene>
    <name evidence="1" type="ORF">HX095_10040</name>
</gene>
<evidence type="ECO:0000313" key="2">
    <source>
        <dbReference type="Proteomes" id="UP001173578"/>
    </source>
</evidence>
<evidence type="ECO:0000313" key="1">
    <source>
        <dbReference type="EMBL" id="MDM1551555.1"/>
    </source>
</evidence>
<organism evidence="1 2">
    <name type="scientific">Empedobacter falsenii</name>
    <dbReference type="NCBI Taxonomy" id="343874"/>
    <lineage>
        <taxon>Bacteria</taxon>
        <taxon>Pseudomonadati</taxon>
        <taxon>Bacteroidota</taxon>
        <taxon>Flavobacteriia</taxon>
        <taxon>Flavobacteriales</taxon>
        <taxon>Weeksellaceae</taxon>
        <taxon>Empedobacter</taxon>
    </lineage>
</organism>
<dbReference type="EMBL" id="JACALR010000004">
    <property type="protein sequence ID" value="MDM1551555.1"/>
    <property type="molecule type" value="Genomic_DNA"/>
</dbReference>
<name>A0AAW7DJ47_9FLAO</name>
<proteinExistence type="predicted"/>
<protein>
    <recommendedName>
        <fullName evidence="3">DUF3575 domain-containing protein</fullName>
    </recommendedName>
</protein>
<dbReference type="RefSeq" id="WP_286486102.1">
    <property type="nucleotide sequence ID" value="NZ_JACALR010000004.1"/>
</dbReference>
<reference evidence="1" key="2">
    <citation type="journal article" date="2022" name="Sci. Total Environ.">
        <title>Prevalence, transmission, and molecular epidemiology of tet(X)-positive bacteria among humans, animals, and environmental niches in China: An epidemiological, and genomic-based study.</title>
        <authorList>
            <person name="Dong N."/>
            <person name="Zeng Y."/>
            <person name="Cai C."/>
            <person name="Sun C."/>
            <person name="Lu J."/>
            <person name="Liu C."/>
            <person name="Zhou H."/>
            <person name="Sun Q."/>
            <person name="Shu L."/>
            <person name="Wang H."/>
            <person name="Wang Y."/>
            <person name="Wang S."/>
            <person name="Wu C."/>
            <person name="Chan E.W."/>
            <person name="Chen G."/>
            <person name="Shen Z."/>
            <person name="Chen S."/>
            <person name="Zhang R."/>
        </authorList>
    </citation>
    <scope>NUCLEOTIDE SEQUENCE</scope>
    <source>
        <strain evidence="1">210</strain>
    </source>
</reference>
<evidence type="ECO:0008006" key="3">
    <source>
        <dbReference type="Google" id="ProtNLM"/>
    </source>
</evidence>
<reference evidence="1" key="1">
    <citation type="submission" date="2020-06" db="EMBL/GenBank/DDBJ databases">
        <authorList>
            <person name="Dong N."/>
        </authorList>
    </citation>
    <scope>NUCLEOTIDE SEQUENCE</scope>
    <source>
        <strain evidence="1">210</strain>
    </source>
</reference>
<comment type="caution">
    <text evidence="1">The sequence shown here is derived from an EMBL/GenBank/DDBJ whole genome shotgun (WGS) entry which is preliminary data.</text>
</comment>
<dbReference type="Proteomes" id="UP001173578">
    <property type="component" value="Unassembled WGS sequence"/>
</dbReference>